<sequence length="209" mass="22086">MALSSAAPAGSASSGAQTGRPAADEAIAEIRSIFSEFGTSDYIGEAVTQEAHALQCADLARQAGAEAAVIAGALLHDIGHMLGLREGTTDLMDDCGVMNHEGIGRVFCDGLGFPETVGLVVEGHVQAKRYLCWKNPAYASKLSDASKTTLRHQGGAMEDAEAAAFERSPMFDTILKMRTWDEAAKVVGKRVPTLADWEPLLHGLLKSSK</sequence>
<evidence type="ECO:0000256" key="1">
    <source>
        <dbReference type="SAM" id="MobiDB-lite"/>
    </source>
</evidence>
<dbReference type="PANTHER" id="PTHR40202">
    <property type="match status" value="1"/>
</dbReference>
<name>A0A5A8DYA9_CAFRO</name>
<dbReference type="InterPro" id="IPR006674">
    <property type="entry name" value="HD_domain"/>
</dbReference>
<evidence type="ECO:0000313" key="4">
    <source>
        <dbReference type="Proteomes" id="UP000324907"/>
    </source>
</evidence>
<gene>
    <name evidence="3" type="ORF">FNF28_02328</name>
</gene>
<feature type="region of interest" description="Disordered" evidence="1">
    <location>
        <begin position="1"/>
        <end position="21"/>
    </location>
</feature>
<dbReference type="InterPro" id="IPR052567">
    <property type="entry name" value="OP_Dioxygenase"/>
</dbReference>
<dbReference type="Proteomes" id="UP000324907">
    <property type="component" value="Unassembled WGS sequence"/>
</dbReference>
<dbReference type="EMBL" id="VLTL01000026">
    <property type="protein sequence ID" value="KAA0168780.1"/>
    <property type="molecule type" value="Genomic_DNA"/>
</dbReference>
<accession>A0A5A8DYA9</accession>
<evidence type="ECO:0000313" key="3">
    <source>
        <dbReference type="EMBL" id="KAA0168780.1"/>
    </source>
</evidence>
<feature type="domain" description="HD" evidence="2">
    <location>
        <begin position="51"/>
        <end position="128"/>
    </location>
</feature>
<organism evidence="3 4">
    <name type="scientific">Cafeteria roenbergensis</name>
    <name type="common">Marine flagellate</name>
    <dbReference type="NCBI Taxonomy" id="33653"/>
    <lineage>
        <taxon>Eukaryota</taxon>
        <taxon>Sar</taxon>
        <taxon>Stramenopiles</taxon>
        <taxon>Bigyra</taxon>
        <taxon>Opalozoa</taxon>
        <taxon>Bicosoecida</taxon>
        <taxon>Cafeteriaceae</taxon>
        <taxon>Cafeteria</taxon>
    </lineage>
</organism>
<reference evidence="3 4" key="1">
    <citation type="submission" date="2019-07" db="EMBL/GenBank/DDBJ databases">
        <title>Genomes of Cafeteria roenbergensis.</title>
        <authorList>
            <person name="Fischer M.G."/>
            <person name="Hackl T."/>
            <person name="Roman M."/>
        </authorList>
    </citation>
    <scope>NUCLEOTIDE SEQUENCE [LARGE SCALE GENOMIC DNA]</scope>
    <source>
        <strain evidence="3 4">RCC970-E3</strain>
    </source>
</reference>
<proteinExistence type="predicted"/>
<evidence type="ECO:0000259" key="2">
    <source>
        <dbReference type="Pfam" id="PF01966"/>
    </source>
</evidence>
<dbReference type="Pfam" id="PF01966">
    <property type="entry name" value="HD"/>
    <property type="match status" value="1"/>
</dbReference>
<comment type="caution">
    <text evidence="3">The sequence shown here is derived from an EMBL/GenBank/DDBJ whole genome shotgun (WGS) entry which is preliminary data.</text>
</comment>
<dbReference type="Gene3D" id="1.10.3210.10">
    <property type="entry name" value="Hypothetical protein af1432"/>
    <property type="match status" value="1"/>
</dbReference>
<dbReference type="SUPFAM" id="SSF109604">
    <property type="entry name" value="HD-domain/PDEase-like"/>
    <property type="match status" value="1"/>
</dbReference>
<protein>
    <recommendedName>
        <fullName evidence="2">HD domain-containing protein</fullName>
    </recommendedName>
</protein>
<dbReference type="AlphaFoldDB" id="A0A5A8DYA9"/>
<dbReference type="PANTHER" id="PTHR40202:SF1">
    <property type="entry name" value="HD DOMAIN-CONTAINING PROTEIN"/>
    <property type="match status" value="1"/>
</dbReference>
<feature type="compositionally biased region" description="Low complexity" evidence="1">
    <location>
        <begin position="1"/>
        <end position="16"/>
    </location>
</feature>